<dbReference type="InterPro" id="IPR011050">
    <property type="entry name" value="Pectin_lyase_fold/virulence"/>
</dbReference>
<dbReference type="InterPro" id="IPR006626">
    <property type="entry name" value="PbH1"/>
</dbReference>
<dbReference type="InterPro" id="IPR012334">
    <property type="entry name" value="Pectin_lyas_fold"/>
</dbReference>
<dbReference type="Pfam" id="PF13229">
    <property type="entry name" value="Beta_helix"/>
    <property type="match status" value="1"/>
</dbReference>
<dbReference type="InterPro" id="IPR039448">
    <property type="entry name" value="Beta_helix"/>
</dbReference>
<dbReference type="Gene3D" id="2.160.20.10">
    <property type="entry name" value="Single-stranded right-handed beta-helix, Pectin lyase-like"/>
    <property type="match status" value="1"/>
</dbReference>
<sequence>MRKSVFFILLLLATIQVSAYTDIQEGDISGIWTKSGSPYRILGDVTVPYNDTLVIKPGVIVDFEGHHKFTIRGVLTAVGAIGDTIRFTRRSNDGLMSPDTVGLADTSNQDGSWDGIVWSTYGNPISGMSHCIIEFINTVDNSLTVWSDHRAPVWLQTSFGNYLKNSIIRNNYGAKGGGILTYDGNIIDSCLITNNRVYQILGVNLRPAGGILVYYSNSVEVTNCVITNNISTGWYAAGGISIQTGSPLIKNNVISNNKSNGFADAGGIECHLANPKIIQNLIVNNEGTNNGGIHFNGGGGKLYNNTICNNKCASGYSGGMSFEGAPGTLVYNNIIYGNENSGPDFQIELESISTKPVVKYNLIGDSIQAIKAVDSGTINESDNFFGNP</sequence>
<dbReference type="AlphaFoldDB" id="A0A0F9DCP3"/>
<gene>
    <name evidence="2" type="ORF">LCGC14_2214710</name>
</gene>
<reference evidence="2" key="1">
    <citation type="journal article" date="2015" name="Nature">
        <title>Complex archaea that bridge the gap between prokaryotes and eukaryotes.</title>
        <authorList>
            <person name="Spang A."/>
            <person name="Saw J.H."/>
            <person name="Jorgensen S.L."/>
            <person name="Zaremba-Niedzwiedzka K."/>
            <person name="Martijn J."/>
            <person name="Lind A.E."/>
            <person name="van Eijk R."/>
            <person name="Schleper C."/>
            <person name="Guy L."/>
            <person name="Ettema T.J."/>
        </authorList>
    </citation>
    <scope>NUCLEOTIDE SEQUENCE</scope>
</reference>
<dbReference type="SMART" id="SM00710">
    <property type="entry name" value="PbH1"/>
    <property type="match status" value="7"/>
</dbReference>
<feature type="non-terminal residue" evidence="2">
    <location>
        <position position="388"/>
    </location>
</feature>
<name>A0A0F9DCP3_9ZZZZ</name>
<organism evidence="2">
    <name type="scientific">marine sediment metagenome</name>
    <dbReference type="NCBI Taxonomy" id="412755"/>
    <lineage>
        <taxon>unclassified sequences</taxon>
        <taxon>metagenomes</taxon>
        <taxon>ecological metagenomes</taxon>
    </lineage>
</organism>
<dbReference type="EMBL" id="LAZR01029463">
    <property type="protein sequence ID" value="KKL59503.1"/>
    <property type="molecule type" value="Genomic_DNA"/>
</dbReference>
<comment type="caution">
    <text evidence="2">The sequence shown here is derived from an EMBL/GenBank/DDBJ whole genome shotgun (WGS) entry which is preliminary data.</text>
</comment>
<evidence type="ECO:0000313" key="2">
    <source>
        <dbReference type="EMBL" id="KKL59503.1"/>
    </source>
</evidence>
<feature type="domain" description="Right handed beta helix" evidence="1">
    <location>
        <begin position="143"/>
        <end position="307"/>
    </location>
</feature>
<evidence type="ECO:0000259" key="1">
    <source>
        <dbReference type="Pfam" id="PF13229"/>
    </source>
</evidence>
<accession>A0A0F9DCP3</accession>
<proteinExistence type="predicted"/>
<protein>
    <recommendedName>
        <fullName evidence="1">Right handed beta helix domain-containing protein</fullName>
    </recommendedName>
</protein>
<dbReference type="SUPFAM" id="SSF51126">
    <property type="entry name" value="Pectin lyase-like"/>
    <property type="match status" value="1"/>
</dbReference>